<evidence type="ECO:0000313" key="1">
    <source>
        <dbReference type="EMBL" id="GMR40025.1"/>
    </source>
</evidence>
<dbReference type="AlphaFoldDB" id="A0AAN5CCT8"/>
<dbReference type="EMBL" id="BTRK01000003">
    <property type="protein sequence ID" value="GMR40025.1"/>
    <property type="molecule type" value="Genomic_DNA"/>
</dbReference>
<accession>A0AAN5CCT8</accession>
<evidence type="ECO:0000313" key="2">
    <source>
        <dbReference type="Proteomes" id="UP001328107"/>
    </source>
</evidence>
<feature type="non-terminal residue" evidence="1">
    <location>
        <position position="1"/>
    </location>
</feature>
<name>A0AAN5CCT8_9BILA</name>
<proteinExistence type="predicted"/>
<dbReference type="Proteomes" id="UP001328107">
    <property type="component" value="Unassembled WGS sequence"/>
</dbReference>
<organism evidence="1 2">
    <name type="scientific">Pristionchus mayeri</name>
    <dbReference type="NCBI Taxonomy" id="1317129"/>
    <lineage>
        <taxon>Eukaryota</taxon>
        <taxon>Metazoa</taxon>
        <taxon>Ecdysozoa</taxon>
        <taxon>Nematoda</taxon>
        <taxon>Chromadorea</taxon>
        <taxon>Rhabditida</taxon>
        <taxon>Rhabditina</taxon>
        <taxon>Diplogasteromorpha</taxon>
        <taxon>Diplogasteroidea</taxon>
        <taxon>Neodiplogasteridae</taxon>
        <taxon>Pristionchus</taxon>
    </lineage>
</organism>
<protein>
    <submittedName>
        <fullName evidence="1">Uncharacterized protein</fullName>
    </submittedName>
</protein>
<reference evidence="2" key="1">
    <citation type="submission" date="2022-10" db="EMBL/GenBank/DDBJ databases">
        <title>Genome assembly of Pristionchus species.</title>
        <authorList>
            <person name="Yoshida K."/>
            <person name="Sommer R.J."/>
        </authorList>
    </citation>
    <scope>NUCLEOTIDE SEQUENCE [LARGE SCALE GENOMIC DNA]</scope>
    <source>
        <strain evidence="2">RS5460</strain>
    </source>
</reference>
<sequence>LILISTLVVATSLECYVGMSATGANNEQEKPDTPKLTQCDWDAKCCYYSNNYFVGEHFGCGKKSSCPDFKGQPEIRLPNSDGLAIYCRKADGSCKYKK</sequence>
<gene>
    <name evidence="1" type="ORF">PMAYCL1PPCAC_10220</name>
</gene>
<comment type="caution">
    <text evidence="1">The sequence shown here is derived from an EMBL/GenBank/DDBJ whole genome shotgun (WGS) entry which is preliminary data.</text>
</comment>
<keyword evidence="2" id="KW-1185">Reference proteome</keyword>